<dbReference type="InterPro" id="IPR007612">
    <property type="entry name" value="LOR"/>
</dbReference>
<comment type="caution">
    <text evidence="1">The sequence shown here is derived from an EMBL/GenBank/DDBJ whole genome shotgun (WGS) entry which is preliminary data.</text>
</comment>
<dbReference type="Proteomes" id="UP000245720">
    <property type="component" value="Unassembled WGS sequence"/>
</dbReference>
<dbReference type="RefSeq" id="WP_109727690.1">
    <property type="nucleotide sequence ID" value="NZ_CACVSX010000068.1"/>
</dbReference>
<name>A0A315XTW8_RUMFL</name>
<gene>
    <name evidence="1" type="ORF">IE37_03000</name>
</gene>
<dbReference type="AlphaFoldDB" id="A0A315XTW8"/>
<dbReference type="EMBL" id="QGDI01000014">
    <property type="protein sequence ID" value="PWJ10362.1"/>
    <property type="molecule type" value="Genomic_DNA"/>
</dbReference>
<dbReference type="OrthoDB" id="1820400at2"/>
<evidence type="ECO:0000313" key="2">
    <source>
        <dbReference type="Proteomes" id="UP000245720"/>
    </source>
</evidence>
<sequence length="154" mass="17451">MELQVTGKGNKYVATDKTGKVLYSVRKKGFGSRYNLMDASNYYNLYTLVQTGDDKKPGFTIILNDNVFLSMECKSLFLDPTIVARGKEFSFELRSKDRKEFEIIRNGTSVGHIHTLSAVNGEFQYSIEIENTAFDDYIPLFAVAIDKAFGEMNK</sequence>
<protein>
    <recommendedName>
        <fullName evidence="3">Tubby C 2</fullName>
    </recommendedName>
</protein>
<accession>A0A315XTW8</accession>
<organism evidence="1 2">
    <name type="scientific">Ruminococcus flavefaciens</name>
    <dbReference type="NCBI Taxonomy" id="1265"/>
    <lineage>
        <taxon>Bacteria</taxon>
        <taxon>Bacillati</taxon>
        <taxon>Bacillota</taxon>
        <taxon>Clostridia</taxon>
        <taxon>Eubacteriales</taxon>
        <taxon>Oscillospiraceae</taxon>
        <taxon>Ruminococcus</taxon>
    </lineage>
</organism>
<reference evidence="1 2" key="1">
    <citation type="submission" date="2018-05" db="EMBL/GenBank/DDBJ databases">
        <title>The Hungate 1000. A catalogue of reference genomes from the rumen microbiome.</title>
        <authorList>
            <person name="Kelly W."/>
        </authorList>
    </citation>
    <scope>NUCLEOTIDE SEQUENCE [LARGE SCALE GENOMIC DNA]</scope>
    <source>
        <strain evidence="1 2">SAb67</strain>
    </source>
</reference>
<proteinExistence type="predicted"/>
<dbReference type="Pfam" id="PF04525">
    <property type="entry name" value="LOR"/>
    <property type="match status" value="1"/>
</dbReference>
<evidence type="ECO:0008006" key="3">
    <source>
        <dbReference type="Google" id="ProtNLM"/>
    </source>
</evidence>
<evidence type="ECO:0000313" key="1">
    <source>
        <dbReference type="EMBL" id="PWJ10362.1"/>
    </source>
</evidence>